<dbReference type="Pfam" id="PF13966">
    <property type="entry name" value="zf-RVT"/>
    <property type="match status" value="1"/>
</dbReference>
<protein>
    <recommendedName>
        <fullName evidence="1">Reverse transcriptase zinc-binding domain-containing protein</fullName>
    </recommendedName>
</protein>
<dbReference type="PANTHER" id="PTHR33116:SF78">
    <property type="entry name" value="OS12G0587133 PROTEIN"/>
    <property type="match status" value="1"/>
</dbReference>
<gene>
    <name evidence="2" type="ORF">DM860_014044</name>
</gene>
<comment type="caution">
    <text evidence="2">The sequence shown here is derived from an EMBL/GenBank/DDBJ whole genome shotgun (WGS) entry which is preliminary data.</text>
</comment>
<reference evidence="2 3" key="1">
    <citation type="submission" date="2018-06" db="EMBL/GenBank/DDBJ databases">
        <title>The Genome of Cuscuta australis (Dodder) Provides Insight into the Evolution of Plant Parasitism.</title>
        <authorList>
            <person name="Liu H."/>
        </authorList>
    </citation>
    <scope>NUCLEOTIDE SEQUENCE [LARGE SCALE GENOMIC DNA]</scope>
    <source>
        <strain evidence="3">cv. Yunnan</strain>
        <tissue evidence="2">Vines</tissue>
    </source>
</reference>
<evidence type="ECO:0000259" key="1">
    <source>
        <dbReference type="Pfam" id="PF13966"/>
    </source>
</evidence>
<dbReference type="EMBL" id="NQVE01000117">
    <property type="protein sequence ID" value="RAL47150.1"/>
    <property type="molecule type" value="Genomic_DNA"/>
</dbReference>
<organism evidence="2 3">
    <name type="scientific">Cuscuta australis</name>
    <dbReference type="NCBI Taxonomy" id="267555"/>
    <lineage>
        <taxon>Eukaryota</taxon>
        <taxon>Viridiplantae</taxon>
        <taxon>Streptophyta</taxon>
        <taxon>Embryophyta</taxon>
        <taxon>Tracheophyta</taxon>
        <taxon>Spermatophyta</taxon>
        <taxon>Magnoliopsida</taxon>
        <taxon>eudicotyledons</taxon>
        <taxon>Gunneridae</taxon>
        <taxon>Pentapetalae</taxon>
        <taxon>asterids</taxon>
        <taxon>lamiids</taxon>
        <taxon>Solanales</taxon>
        <taxon>Convolvulaceae</taxon>
        <taxon>Cuscuteae</taxon>
        <taxon>Cuscuta</taxon>
        <taxon>Cuscuta subgen. Grammica</taxon>
        <taxon>Cuscuta sect. Cleistogrammica</taxon>
    </lineage>
</organism>
<dbReference type="PANTHER" id="PTHR33116">
    <property type="entry name" value="REVERSE TRANSCRIPTASE ZINC-BINDING DOMAIN-CONTAINING PROTEIN-RELATED-RELATED"/>
    <property type="match status" value="1"/>
</dbReference>
<proteinExistence type="predicted"/>
<name>A0A328DPH8_9ASTE</name>
<evidence type="ECO:0000313" key="3">
    <source>
        <dbReference type="Proteomes" id="UP000249390"/>
    </source>
</evidence>
<dbReference type="Proteomes" id="UP000249390">
    <property type="component" value="Unassembled WGS sequence"/>
</dbReference>
<evidence type="ECO:0000313" key="2">
    <source>
        <dbReference type="EMBL" id="RAL47150.1"/>
    </source>
</evidence>
<dbReference type="InterPro" id="IPR026960">
    <property type="entry name" value="RVT-Znf"/>
</dbReference>
<accession>A0A328DPH8</accession>
<dbReference type="AlphaFoldDB" id="A0A328DPH8"/>
<keyword evidence="3" id="KW-1185">Reference proteome</keyword>
<feature type="domain" description="Reverse transcriptase zinc-binding" evidence="1">
    <location>
        <begin position="228"/>
        <end position="309"/>
    </location>
</feature>
<sequence length="428" mass="49970">MAASGQEINQNKSRFYCGKGVKHDSIPKIEDRLGMKHGALPFKYLGAPICKGKLKRRDCGMVTEHFRKYIESWYSKTLNPMGRLILIKHVLSSIPLHLIAVHILPKSVINTLHSMMSNYLWGVDNNKPRYHWKNWKDLCTPTTEGGLGIRDLKDLQQAYSIKLWWNFRFSDSLWARFMRHKYSTENFQEKVIDSPVRKRICRIHGIAEELLGDIAPDLEDDPTYIPLKEAYECCRNSGVISLRDKLNWSNLQIPKVRFFLWKITNEILPFPENLIRFQVHMSSQCPFCKKNEANMNHCLLQCDEIKNIWSFYATILDGPRLREEISLNQYLMEWQLRSQANTIKGNLRNILPGVIAWCTWKQYAATAFGNEAANLFSITMDIKAMINSWCWKYRKKAWMIRDETLTAQGLQLCLNMARRNQNANEDGD</sequence>